<reference evidence="2" key="1">
    <citation type="submission" date="2016-11" db="EMBL/GenBank/DDBJ databases">
        <title>The genome of Nicotiana attenuata.</title>
        <authorList>
            <person name="Xu S."/>
            <person name="Brockmoeller T."/>
            <person name="Gaquerel E."/>
            <person name="Navarro A."/>
            <person name="Kuhl H."/>
            <person name="Gase K."/>
            <person name="Ling Z."/>
            <person name="Zhou W."/>
            <person name="Kreitzer C."/>
            <person name="Stanke M."/>
            <person name="Tang H."/>
            <person name="Lyons E."/>
            <person name="Pandey P."/>
            <person name="Pandey S.P."/>
            <person name="Timmermann B."/>
            <person name="Baldwin I.T."/>
        </authorList>
    </citation>
    <scope>NUCLEOTIDE SEQUENCE [LARGE SCALE GENOMIC DNA]</scope>
    <source>
        <strain evidence="2">UT</strain>
    </source>
</reference>
<keyword evidence="3" id="KW-1185">Reference proteome</keyword>
<protein>
    <submittedName>
        <fullName evidence="2">Uncharacterized protein</fullName>
    </submittedName>
</protein>
<evidence type="ECO:0000313" key="3">
    <source>
        <dbReference type="Proteomes" id="UP000187609"/>
    </source>
</evidence>
<accession>A0A314KQI4</accession>
<dbReference type="AlphaFoldDB" id="A0A314KQI4"/>
<dbReference type="Proteomes" id="UP000187609">
    <property type="component" value="Unassembled WGS sequence"/>
</dbReference>
<feature type="region of interest" description="Disordered" evidence="1">
    <location>
        <begin position="32"/>
        <end position="51"/>
    </location>
</feature>
<dbReference type="Gramene" id="OIT31522">
    <property type="protein sequence ID" value="OIT31522"/>
    <property type="gene ID" value="A4A49_11529"/>
</dbReference>
<proteinExistence type="predicted"/>
<name>A0A314KQI4_NICAT</name>
<sequence>MADNKGKGVKVDDSDKIAVGVKSIMEIAESVITASEETDSPPTAAGESSRTLVDGVPLSQFLTGSSSNTREQLTDTLDFESADALLSGLNLNPAPQPAEEEELVLSDPISPRHVSTFPVPMELVMLQTVKLHN</sequence>
<evidence type="ECO:0000256" key="1">
    <source>
        <dbReference type="SAM" id="MobiDB-lite"/>
    </source>
</evidence>
<dbReference type="SMR" id="A0A314KQI4"/>
<dbReference type="EMBL" id="MJEQ01001253">
    <property type="protein sequence ID" value="OIT31522.1"/>
    <property type="molecule type" value="Genomic_DNA"/>
</dbReference>
<comment type="caution">
    <text evidence="2">The sequence shown here is derived from an EMBL/GenBank/DDBJ whole genome shotgun (WGS) entry which is preliminary data.</text>
</comment>
<evidence type="ECO:0000313" key="2">
    <source>
        <dbReference type="EMBL" id="OIT31522.1"/>
    </source>
</evidence>
<organism evidence="2 3">
    <name type="scientific">Nicotiana attenuata</name>
    <name type="common">Coyote tobacco</name>
    <dbReference type="NCBI Taxonomy" id="49451"/>
    <lineage>
        <taxon>Eukaryota</taxon>
        <taxon>Viridiplantae</taxon>
        <taxon>Streptophyta</taxon>
        <taxon>Embryophyta</taxon>
        <taxon>Tracheophyta</taxon>
        <taxon>Spermatophyta</taxon>
        <taxon>Magnoliopsida</taxon>
        <taxon>eudicotyledons</taxon>
        <taxon>Gunneridae</taxon>
        <taxon>Pentapetalae</taxon>
        <taxon>asterids</taxon>
        <taxon>lamiids</taxon>
        <taxon>Solanales</taxon>
        <taxon>Solanaceae</taxon>
        <taxon>Nicotianoideae</taxon>
        <taxon>Nicotianeae</taxon>
        <taxon>Nicotiana</taxon>
    </lineage>
</organism>
<gene>
    <name evidence="2" type="ORF">A4A49_11529</name>
</gene>